<name>A0A2L0F1D7_SORCE</name>
<dbReference type="OrthoDB" id="334367at2"/>
<protein>
    <recommendedName>
        <fullName evidence="1">DUF5615 domain-containing protein</fullName>
    </recommendedName>
</protein>
<evidence type="ECO:0000313" key="3">
    <source>
        <dbReference type="Proteomes" id="UP000238348"/>
    </source>
</evidence>
<organism evidence="2 3">
    <name type="scientific">Sorangium cellulosum</name>
    <name type="common">Polyangium cellulosum</name>
    <dbReference type="NCBI Taxonomy" id="56"/>
    <lineage>
        <taxon>Bacteria</taxon>
        <taxon>Pseudomonadati</taxon>
        <taxon>Myxococcota</taxon>
        <taxon>Polyangia</taxon>
        <taxon>Polyangiales</taxon>
        <taxon>Polyangiaceae</taxon>
        <taxon>Sorangium</taxon>
    </lineage>
</organism>
<evidence type="ECO:0000313" key="2">
    <source>
        <dbReference type="EMBL" id="AUX45375.1"/>
    </source>
</evidence>
<dbReference type="EMBL" id="CP012673">
    <property type="protein sequence ID" value="AUX45375.1"/>
    <property type="molecule type" value="Genomic_DNA"/>
</dbReference>
<sequence>MRLLFDQNLSHRLVTLLAAEFPGSVHVRDVGLSAADDQAVWNYAAQNGFTVVSKDSDFQQRALLYGHPPKVIWIRLGNCTTAAIAALLRVRHSDALAFEADPLASFFVLS</sequence>
<dbReference type="Proteomes" id="UP000238348">
    <property type="component" value="Chromosome"/>
</dbReference>
<proteinExistence type="predicted"/>
<feature type="domain" description="DUF5615" evidence="1">
    <location>
        <begin position="1"/>
        <end position="97"/>
    </location>
</feature>
<dbReference type="Pfam" id="PF18480">
    <property type="entry name" value="DUF5615"/>
    <property type="match status" value="1"/>
</dbReference>
<gene>
    <name evidence="2" type="ORF">SOCE26_068570</name>
</gene>
<dbReference type="AlphaFoldDB" id="A0A2L0F1D7"/>
<accession>A0A2L0F1D7</accession>
<dbReference type="InterPro" id="IPR041049">
    <property type="entry name" value="DUF5615"/>
</dbReference>
<reference evidence="2 3" key="1">
    <citation type="submission" date="2015-09" db="EMBL/GenBank/DDBJ databases">
        <title>Sorangium comparison.</title>
        <authorList>
            <person name="Zaburannyi N."/>
            <person name="Bunk B."/>
            <person name="Overmann J."/>
            <person name="Mueller R."/>
        </authorList>
    </citation>
    <scope>NUCLEOTIDE SEQUENCE [LARGE SCALE GENOMIC DNA]</scope>
    <source>
        <strain evidence="2 3">So ce26</strain>
    </source>
</reference>
<dbReference type="RefSeq" id="WP_104983762.1">
    <property type="nucleotide sequence ID" value="NZ_CP012673.1"/>
</dbReference>
<evidence type="ECO:0000259" key="1">
    <source>
        <dbReference type="Pfam" id="PF18480"/>
    </source>
</evidence>